<proteinExistence type="predicted"/>
<comment type="caution">
    <text evidence="2">The sequence shown here is derived from an EMBL/GenBank/DDBJ whole genome shotgun (WGS) entry which is preliminary data.</text>
</comment>
<dbReference type="AlphaFoldDB" id="A0A010SMN7"/>
<evidence type="ECO:0000313" key="3">
    <source>
        <dbReference type="Proteomes" id="UP000020467"/>
    </source>
</evidence>
<feature type="region of interest" description="Disordered" evidence="1">
    <location>
        <begin position="48"/>
        <end position="86"/>
    </location>
</feature>
<accession>A0A010SMN7</accession>
<reference evidence="2 3" key="1">
    <citation type="submission" date="2014-02" db="EMBL/GenBank/DDBJ databases">
        <title>The genome sequence of Colletotrichum fioriniae PJ7.</title>
        <authorList>
            <person name="Baroncelli R."/>
            <person name="Thon M.R."/>
        </authorList>
    </citation>
    <scope>NUCLEOTIDE SEQUENCE [LARGE SCALE GENOMIC DNA]</scope>
    <source>
        <strain evidence="2 3">PJ7</strain>
    </source>
</reference>
<organism evidence="2 3">
    <name type="scientific">Colletotrichum fioriniae PJ7</name>
    <dbReference type="NCBI Taxonomy" id="1445577"/>
    <lineage>
        <taxon>Eukaryota</taxon>
        <taxon>Fungi</taxon>
        <taxon>Dikarya</taxon>
        <taxon>Ascomycota</taxon>
        <taxon>Pezizomycotina</taxon>
        <taxon>Sordariomycetes</taxon>
        <taxon>Hypocreomycetidae</taxon>
        <taxon>Glomerellales</taxon>
        <taxon>Glomerellaceae</taxon>
        <taxon>Colletotrichum</taxon>
        <taxon>Colletotrichum acutatum species complex</taxon>
    </lineage>
</organism>
<gene>
    <name evidence="2" type="ORF">CFIO01_02242</name>
</gene>
<feature type="compositionally biased region" description="Polar residues" evidence="1">
    <location>
        <begin position="63"/>
        <end position="78"/>
    </location>
</feature>
<evidence type="ECO:0000313" key="2">
    <source>
        <dbReference type="EMBL" id="EXF86183.1"/>
    </source>
</evidence>
<dbReference type="HOGENOM" id="CLU_1777282_0_0_1"/>
<dbReference type="Proteomes" id="UP000020467">
    <property type="component" value="Unassembled WGS sequence"/>
</dbReference>
<evidence type="ECO:0000256" key="1">
    <source>
        <dbReference type="SAM" id="MobiDB-lite"/>
    </source>
</evidence>
<keyword evidence="3" id="KW-1185">Reference proteome</keyword>
<sequence>MSSSPFALSHFRIFALMGKKRVSAIGEMGKFQRLIEVALGDFTRRLLSGQTSHRSPEPGSACGSEQSPTKTAVQTDTSGPGEWVLEGPPLIRTPGGWSARAYRLGFPHPAPRHVLPPHFLVASPLLVSFSFASLSKTNDSSMVPRA</sequence>
<dbReference type="EMBL" id="JARH01000022">
    <property type="protein sequence ID" value="EXF86183.1"/>
    <property type="molecule type" value="Genomic_DNA"/>
</dbReference>
<dbReference type="KEGG" id="cfj:CFIO01_02242"/>
<name>A0A010SMN7_9PEZI</name>
<protein>
    <submittedName>
        <fullName evidence="2">Uncharacterized protein</fullName>
    </submittedName>
</protein>